<dbReference type="Proteomes" id="UP001362999">
    <property type="component" value="Unassembled WGS sequence"/>
</dbReference>
<evidence type="ECO:0000313" key="2">
    <source>
        <dbReference type="EMBL" id="KAK7013225.1"/>
    </source>
</evidence>
<proteinExistence type="predicted"/>
<keyword evidence="3" id="KW-1185">Reference proteome</keyword>
<feature type="compositionally biased region" description="Basic and acidic residues" evidence="1">
    <location>
        <begin position="16"/>
        <end position="40"/>
    </location>
</feature>
<feature type="region of interest" description="Disordered" evidence="1">
    <location>
        <begin position="78"/>
        <end position="175"/>
    </location>
</feature>
<gene>
    <name evidence="2" type="ORF">R3P38DRAFT_2788658</name>
</gene>
<reference evidence="2 3" key="1">
    <citation type="journal article" date="2024" name="J Genomics">
        <title>Draft genome sequencing and assembly of Favolaschia claudopus CIRM-BRFM 2984 isolated from oak limbs.</title>
        <authorList>
            <person name="Navarro D."/>
            <person name="Drula E."/>
            <person name="Chaduli D."/>
            <person name="Cazenave R."/>
            <person name="Ahrendt S."/>
            <person name="Wang J."/>
            <person name="Lipzen A."/>
            <person name="Daum C."/>
            <person name="Barry K."/>
            <person name="Grigoriev I.V."/>
            <person name="Favel A."/>
            <person name="Rosso M.N."/>
            <person name="Martin F."/>
        </authorList>
    </citation>
    <scope>NUCLEOTIDE SEQUENCE [LARGE SCALE GENOMIC DNA]</scope>
    <source>
        <strain evidence="2 3">CIRM-BRFM 2984</strain>
    </source>
</reference>
<organism evidence="2 3">
    <name type="scientific">Favolaschia claudopus</name>
    <dbReference type="NCBI Taxonomy" id="2862362"/>
    <lineage>
        <taxon>Eukaryota</taxon>
        <taxon>Fungi</taxon>
        <taxon>Dikarya</taxon>
        <taxon>Basidiomycota</taxon>
        <taxon>Agaricomycotina</taxon>
        <taxon>Agaricomycetes</taxon>
        <taxon>Agaricomycetidae</taxon>
        <taxon>Agaricales</taxon>
        <taxon>Marasmiineae</taxon>
        <taxon>Mycenaceae</taxon>
        <taxon>Favolaschia</taxon>
    </lineage>
</organism>
<sequence>MKERVVESKSQTTLKVNDKVKDGRSPNKAEARVEVRESNGREVGSGWSTHNQNQCCELTFIPRPPGLQRDSSDQIFRTSVGIDGGGLTNPTQPAIQSEKRTEDRQGGGNDPGMAEVGGKQDNTGQVKTQKRFKSELSAEGRETSEGVKTHLNPYHNPPRSNSPKTFPQRHRISPKQIPIKSDVMEEDYTPRYVGFVAGVCRDPYCNAVENEHECWKQEHTGLRRRQAAGGLRSPVPTTRVAGASFFRPKPGVFKVLLIAWKAVRALLKFSPKFCRLDAWQPSIFILCAILTGWGARLIGAVHPASSFKSRLCCQLYWQWHENGMNSRRATRHAVMSSHFKFKSYAHFLQRDLAAGRLTPPSNSSTRQHHHPAQGLSLRARRFAARSFNCIDFLPASSKAKAALHTQTNEVPPYRTSSSARFGSAAQRRCIALTIQKFFPRAALRVLRWGFCRRQAKTASPNSRQRLYPEPHELFAARIPLSIQIFVPASEISGTLPPAGKSRSSNSKQRHHELRCSLRRREAALRLRVYRNDSGERLPRYRTWNINQVKFPTFSEIRVFIVRRANLPRADLVYNSTQNSKIDFPASAERRLCAGSCSGSQTSHQIKQLISVSAQVNSNFKISTLTQNSGLGGISRFKQYILKPHPKGSGKTASCKPKNPIFLPGTIRKQTATYLREVRARPKSYKSGACESLATLVARRA</sequence>
<evidence type="ECO:0000256" key="1">
    <source>
        <dbReference type="SAM" id="MobiDB-lite"/>
    </source>
</evidence>
<feature type="region of interest" description="Disordered" evidence="1">
    <location>
        <begin position="1"/>
        <end position="50"/>
    </location>
</feature>
<comment type="caution">
    <text evidence="2">The sequence shown here is derived from an EMBL/GenBank/DDBJ whole genome shotgun (WGS) entry which is preliminary data.</text>
</comment>
<dbReference type="EMBL" id="JAWWNJ010000060">
    <property type="protein sequence ID" value="KAK7013225.1"/>
    <property type="molecule type" value="Genomic_DNA"/>
</dbReference>
<protein>
    <submittedName>
        <fullName evidence="2">Uncharacterized protein</fullName>
    </submittedName>
</protein>
<evidence type="ECO:0000313" key="3">
    <source>
        <dbReference type="Proteomes" id="UP001362999"/>
    </source>
</evidence>
<name>A0AAW0AJ74_9AGAR</name>
<dbReference type="AlphaFoldDB" id="A0AAW0AJ74"/>
<accession>A0AAW0AJ74</accession>
<feature type="compositionally biased region" description="Basic and acidic residues" evidence="1">
    <location>
        <begin position="132"/>
        <end position="148"/>
    </location>
</feature>